<proteinExistence type="inferred from homology"/>
<dbReference type="EMBL" id="JAZGQO010000010">
    <property type="protein sequence ID" value="KAK6177382.1"/>
    <property type="molecule type" value="Genomic_DNA"/>
</dbReference>
<dbReference type="InterPro" id="IPR001279">
    <property type="entry name" value="Metallo-B-lactamas"/>
</dbReference>
<organism evidence="8 9">
    <name type="scientific">Patella caerulea</name>
    <name type="common">Rayed Mediterranean limpet</name>
    <dbReference type="NCBI Taxonomy" id="87958"/>
    <lineage>
        <taxon>Eukaryota</taxon>
        <taxon>Metazoa</taxon>
        <taxon>Spiralia</taxon>
        <taxon>Lophotrochozoa</taxon>
        <taxon>Mollusca</taxon>
        <taxon>Gastropoda</taxon>
        <taxon>Patellogastropoda</taxon>
        <taxon>Patelloidea</taxon>
        <taxon>Patellidae</taxon>
        <taxon>Patella</taxon>
    </lineage>
</organism>
<sequence>MKYLWPPLTGLSAVVSYLIYNKFLDMATAGEKSIPGSSTTGPQTDEQTKPLFKDGYFYNPWKTWRQPRLSHLLKFIVTEKDHSNIPGEKELDKYLPIVQPDLTEFDRPVLTGVKTMWIGHASVLVKFDNITVLTDPVFSERCSIVSFAGPKRYRRVPCEIKDLPKIDAVVISHNHYDHLDLSSVKELNQKYGKDLRWYVPQGMKKWMMDSGCEHVEEMTWWEEQPFPGKPDIKFVSTPAQHWSKRGVTDTNKALWGGWAVIGPKHRFYFAGDTGYCEGFKEIGEKYGPFTLAAIPIGAYEPRWFMCPQHVDPVEAVDIHLDIKAEHSLGIHWGTFKLTYEPYMEPKEKLEAELKKRKISLDEFITLRHGEIKNIGVDEYSQMD</sequence>
<dbReference type="InterPro" id="IPR024884">
    <property type="entry name" value="NAPE-PLD"/>
</dbReference>
<dbReference type="PANTHER" id="PTHR15032">
    <property type="entry name" value="N-ACYL-PHOSPHATIDYLETHANOLAMINE-HYDROLYZING PHOSPHOLIPASE D"/>
    <property type="match status" value="1"/>
</dbReference>
<gene>
    <name evidence="8" type="ORF">SNE40_015491</name>
</gene>
<comment type="catalytic activity">
    <reaction evidence="4">
        <text>N-(5Z,8Z,11Z,14Z-eicosatetraenoyl)-1,2-di-(9Z-octadecenoyl)-sn-glycero-3-phosphoethanolamine + H2O = N-(5Z,8Z,11Z,14Z-eicosatetraenoyl)-ethanolamine + 1,2-di-(9Z-octadecenoyl)-sn-glycero-3-phosphate + H(+)</text>
        <dbReference type="Rhea" id="RHEA:45528"/>
        <dbReference type="ChEBI" id="CHEBI:2700"/>
        <dbReference type="ChEBI" id="CHEBI:15377"/>
        <dbReference type="ChEBI" id="CHEBI:15378"/>
        <dbReference type="ChEBI" id="CHEBI:74546"/>
        <dbReference type="ChEBI" id="CHEBI:85277"/>
    </reaction>
    <physiologicalReaction direction="left-to-right" evidence="4">
        <dbReference type="Rhea" id="RHEA:45529"/>
    </physiologicalReaction>
</comment>
<dbReference type="Proteomes" id="UP001347796">
    <property type="component" value="Unassembled WGS sequence"/>
</dbReference>
<dbReference type="Gene3D" id="3.60.15.10">
    <property type="entry name" value="Ribonuclease Z/Hydroxyacylglutathione hydrolase-like"/>
    <property type="match status" value="1"/>
</dbReference>
<protein>
    <recommendedName>
        <fullName evidence="2">N-acetylphosphatidylethanolamine-hydrolyzing phospholipase D</fullName>
        <ecNumber evidence="2">3.1.4.54</ecNumber>
    </recommendedName>
</protein>
<accession>A0AAN8JH19</accession>
<dbReference type="GO" id="GO:0009395">
    <property type="term" value="P:phospholipid catabolic process"/>
    <property type="evidence" value="ECO:0007669"/>
    <property type="project" value="UniProtKB-KW"/>
</dbReference>
<feature type="binding site" evidence="6">
    <location>
        <position position="272"/>
    </location>
    <ligand>
        <name>Zn(2+)</name>
        <dbReference type="ChEBI" id="CHEBI:29105"/>
        <label>1</label>
    </ligand>
</feature>
<dbReference type="PIRSF" id="PIRSF038896">
    <property type="entry name" value="NAPE-PLD"/>
    <property type="match status" value="1"/>
</dbReference>
<keyword evidence="9" id="KW-1185">Reference proteome</keyword>
<evidence type="ECO:0000256" key="6">
    <source>
        <dbReference type="PIRSR" id="PIRSR038896-51"/>
    </source>
</evidence>
<keyword evidence="6" id="KW-0479">Metal-binding</keyword>
<keyword evidence="3" id="KW-0442">Lipid degradation</keyword>
<keyword evidence="3" id="KW-0595">Phospholipid degradation</keyword>
<evidence type="ECO:0000259" key="7">
    <source>
        <dbReference type="Pfam" id="PF12706"/>
    </source>
</evidence>
<evidence type="ECO:0000256" key="5">
    <source>
        <dbReference type="PIRSR" id="PIRSR038896-50"/>
    </source>
</evidence>
<dbReference type="Pfam" id="PF12706">
    <property type="entry name" value="Lactamase_B_2"/>
    <property type="match status" value="1"/>
</dbReference>
<dbReference type="GO" id="GO:0070291">
    <property type="term" value="P:N-acylethanolamine metabolic process"/>
    <property type="evidence" value="ECO:0007669"/>
    <property type="project" value="TreeGrafter"/>
</dbReference>
<feature type="binding site" evidence="6">
    <location>
        <position position="178"/>
    </location>
    <ligand>
        <name>Zn(2+)</name>
        <dbReference type="ChEBI" id="CHEBI:29105"/>
        <label>2</label>
    </ligand>
</feature>
<dbReference type="AlphaFoldDB" id="A0AAN8JH19"/>
<keyword evidence="3" id="KW-1208">Phospholipid metabolism</keyword>
<feature type="binding site" evidence="6">
    <location>
        <position position="173"/>
    </location>
    <ligand>
        <name>Zn(2+)</name>
        <dbReference type="ChEBI" id="CHEBI:29105"/>
        <label>1</label>
    </ligand>
</feature>
<evidence type="ECO:0000256" key="1">
    <source>
        <dbReference type="ARBA" id="ARBA00010127"/>
    </source>
</evidence>
<dbReference type="SUPFAM" id="SSF56281">
    <property type="entry name" value="Metallo-hydrolase/oxidoreductase"/>
    <property type="match status" value="1"/>
</dbReference>
<dbReference type="GO" id="GO:0070290">
    <property type="term" value="F:N-acylphosphatidylethanolamine-specific phospholipase D activity"/>
    <property type="evidence" value="ECO:0007669"/>
    <property type="project" value="UniProtKB-EC"/>
</dbReference>
<feature type="binding site" evidence="6">
    <location>
        <position position="241"/>
    </location>
    <ligand>
        <name>Zn(2+)</name>
        <dbReference type="ChEBI" id="CHEBI:29105"/>
        <label>1</label>
    </ligand>
</feature>
<evidence type="ECO:0000313" key="8">
    <source>
        <dbReference type="EMBL" id="KAK6177382.1"/>
    </source>
</evidence>
<feature type="binding site" evidence="5">
    <location>
        <position position="176"/>
    </location>
    <ligand>
        <name>an N-acyl-1,2-diacyl-sn-glycero-3-phosphoethanolamine</name>
        <dbReference type="ChEBI" id="CHEBI:62537"/>
    </ligand>
</feature>
<dbReference type="InterPro" id="IPR036866">
    <property type="entry name" value="RibonucZ/Hydroxyglut_hydro"/>
</dbReference>
<name>A0AAN8JH19_PATCE</name>
<reference evidence="8 9" key="1">
    <citation type="submission" date="2024-01" db="EMBL/GenBank/DDBJ databases">
        <title>The genome of the rayed Mediterranean limpet Patella caerulea (Linnaeus, 1758).</title>
        <authorList>
            <person name="Anh-Thu Weber A."/>
            <person name="Halstead-Nussloch G."/>
        </authorList>
    </citation>
    <scope>NUCLEOTIDE SEQUENCE [LARGE SCALE GENOMIC DNA]</scope>
    <source>
        <strain evidence="8">AATW-2023a</strain>
        <tissue evidence="8">Whole specimen</tissue>
    </source>
</reference>
<comment type="caution">
    <text evidence="8">The sequence shown here is derived from an EMBL/GenBank/DDBJ whole genome shotgun (WGS) entry which is preliminary data.</text>
</comment>
<evidence type="ECO:0000256" key="2">
    <source>
        <dbReference type="ARBA" id="ARBA00012279"/>
    </source>
</evidence>
<dbReference type="GO" id="GO:0005737">
    <property type="term" value="C:cytoplasm"/>
    <property type="evidence" value="ECO:0007669"/>
    <property type="project" value="TreeGrafter"/>
</dbReference>
<evidence type="ECO:0000256" key="3">
    <source>
        <dbReference type="ARBA" id="ARBA00022668"/>
    </source>
</evidence>
<dbReference type="EC" id="3.1.4.54" evidence="2"/>
<keyword evidence="3" id="KW-0443">Lipid metabolism</keyword>
<feature type="binding site" evidence="6">
    <location>
        <position position="331"/>
    </location>
    <ligand>
        <name>Zn(2+)</name>
        <dbReference type="ChEBI" id="CHEBI:29105"/>
        <label>2</label>
    </ligand>
</feature>
<feature type="domain" description="Metallo-beta-lactamase" evidence="7">
    <location>
        <begin position="132"/>
        <end position="332"/>
    </location>
</feature>
<evidence type="ECO:0000256" key="4">
    <source>
        <dbReference type="ARBA" id="ARBA00048025"/>
    </source>
</evidence>
<dbReference type="GO" id="GO:0070292">
    <property type="term" value="P:N-acylphosphatidylethanolamine metabolic process"/>
    <property type="evidence" value="ECO:0007669"/>
    <property type="project" value="TreeGrafter"/>
</dbReference>
<dbReference type="GO" id="GO:0008270">
    <property type="term" value="F:zinc ion binding"/>
    <property type="evidence" value="ECO:0007669"/>
    <property type="project" value="InterPro"/>
</dbReference>
<feature type="binding site" evidence="6">
    <location>
        <position position="272"/>
    </location>
    <ligand>
        <name>Zn(2+)</name>
        <dbReference type="ChEBI" id="CHEBI:29105"/>
        <label>2</label>
    </ligand>
</feature>
<evidence type="ECO:0000313" key="9">
    <source>
        <dbReference type="Proteomes" id="UP001347796"/>
    </source>
</evidence>
<keyword evidence="6" id="KW-0862">Zinc</keyword>
<feature type="binding site" evidence="6">
    <location>
        <position position="175"/>
    </location>
    <ligand>
        <name>Zn(2+)</name>
        <dbReference type="ChEBI" id="CHEBI:29105"/>
        <label>1</label>
    </ligand>
</feature>
<comment type="similarity">
    <text evidence="1">Belongs to the NAPE-PLD family.</text>
</comment>
<comment type="cofactor">
    <cofactor evidence="6">
        <name>Zn(2+)</name>
        <dbReference type="ChEBI" id="CHEBI:29105"/>
    </cofactor>
    <text evidence="6">Binds 2 zinc divalent cations per subunit.</text>
</comment>
<feature type="binding site" evidence="5">
    <location>
        <position position="309"/>
    </location>
    <ligand>
        <name>an N-acyl-1,2-diacyl-sn-glycero-3-phosphoethanolamine</name>
        <dbReference type="ChEBI" id="CHEBI:62537"/>
    </ligand>
</feature>
<feature type="binding site" evidence="6">
    <location>
        <position position="177"/>
    </location>
    <ligand>
        <name>Zn(2+)</name>
        <dbReference type="ChEBI" id="CHEBI:29105"/>
        <label>2</label>
    </ligand>
</feature>
<dbReference type="PANTHER" id="PTHR15032:SF4">
    <property type="entry name" value="N-ACYL-PHOSPHATIDYLETHANOLAMINE-HYDROLYZING PHOSPHOLIPASE D"/>
    <property type="match status" value="1"/>
</dbReference>